<sequence length="131" mass="14346">VDLREESHAYVNGYGISRYAVTANDANAGLSAGEVRKKEAAELVALAGKKRRLRVFGSSDQAVMSDVAVTAKQIITEREAAQAVGFSCRRFTCTDKVWPNEEAIDQFVAFCRTLPENAWLHVHCEAGNGRT</sequence>
<dbReference type="Gene3D" id="3.90.190.10">
    <property type="entry name" value="Protein tyrosine phosphatase superfamily"/>
    <property type="match status" value="1"/>
</dbReference>
<dbReference type="SUPFAM" id="SSF52799">
    <property type="entry name" value="(Phosphotyrosine protein) phosphatases II"/>
    <property type="match status" value="1"/>
</dbReference>
<organism evidence="2">
    <name type="scientific">uncultured microorganism</name>
    <dbReference type="NCBI Taxonomy" id="358574"/>
    <lineage>
        <taxon>unclassified sequences</taxon>
        <taxon>environmental samples</taxon>
    </lineage>
</organism>
<evidence type="ECO:0000313" key="2">
    <source>
        <dbReference type="EMBL" id="ADD26725.1"/>
    </source>
</evidence>
<feature type="non-terminal residue" evidence="2">
    <location>
        <position position="131"/>
    </location>
</feature>
<dbReference type="EMBL" id="GU451847">
    <property type="protein sequence ID" value="ADD26725.1"/>
    <property type="molecule type" value="Genomic_DNA"/>
</dbReference>
<proteinExistence type="predicted"/>
<dbReference type="InterPro" id="IPR029021">
    <property type="entry name" value="Prot-tyrosine_phosphatase-like"/>
</dbReference>
<accession>D3YCE7</accession>
<feature type="domain" description="Tyrosine specific protein phosphatases" evidence="1">
    <location>
        <begin position="105"/>
        <end position="131"/>
    </location>
</feature>
<name>D3YCE7_9ZZZZ</name>
<dbReference type="Gene3D" id="3.30.70.1690">
    <property type="match status" value="1"/>
</dbReference>
<dbReference type="InterPro" id="IPR000387">
    <property type="entry name" value="Tyr_Pase_dom"/>
</dbReference>
<feature type="non-terminal residue" evidence="2">
    <location>
        <position position="1"/>
    </location>
</feature>
<dbReference type="AlphaFoldDB" id="D3YCE7"/>
<dbReference type="SMART" id="SM01301">
    <property type="entry name" value="PTPlike_phytase"/>
    <property type="match status" value="1"/>
</dbReference>
<reference evidence="2" key="1">
    <citation type="journal article" date="2011" name="Environ. Microbiol.">
        <title>Diversity, abundance and characterization of ruminal cysteine phytases suggest their important role in phytate degradation.</title>
        <authorList>
            <person name="Huang H."/>
            <person name="Zhang R."/>
            <person name="Fu D."/>
            <person name="Luo J."/>
            <person name="Li Z."/>
            <person name="Luo H."/>
            <person name="Shi P."/>
            <person name="Yang P."/>
            <person name="Diao Q."/>
            <person name="Yao B."/>
        </authorList>
    </citation>
    <scope>NUCLEOTIDE SEQUENCE</scope>
</reference>
<dbReference type="Pfam" id="PF14566">
    <property type="entry name" value="PTPlike_phytase"/>
    <property type="match status" value="1"/>
</dbReference>
<evidence type="ECO:0000259" key="1">
    <source>
        <dbReference type="PROSITE" id="PS50056"/>
    </source>
</evidence>
<dbReference type="PROSITE" id="PS50056">
    <property type="entry name" value="TYR_PHOSPHATASE_2"/>
    <property type="match status" value="1"/>
</dbReference>
<protein>
    <submittedName>
        <fullName evidence="2">PTP-like phytase</fullName>
    </submittedName>
</protein>